<feature type="domain" description="Sodium/calcium exchanger membrane region" evidence="9">
    <location>
        <begin position="10"/>
        <end position="148"/>
    </location>
</feature>
<dbReference type="Proteomes" id="UP000024533">
    <property type="component" value="Unassembled WGS sequence"/>
</dbReference>
<feature type="domain" description="Sodium/calcium exchanger membrane region" evidence="9">
    <location>
        <begin position="214"/>
        <end position="342"/>
    </location>
</feature>
<keyword evidence="5 8" id="KW-1133">Transmembrane helix</keyword>
<dbReference type="InterPro" id="IPR004481">
    <property type="entry name" value="K/Na/Ca-exchanger"/>
</dbReference>
<keyword evidence="11" id="KW-1185">Reference proteome</keyword>
<dbReference type="PANTHER" id="PTHR10846:SF8">
    <property type="entry name" value="INNER MEMBRANE PROTEIN YRBG"/>
    <property type="match status" value="1"/>
</dbReference>
<organism evidence="10 11">
    <name type="scientific">Trichophyton interdigitale (strain MR816)</name>
    <dbReference type="NCBI Taxonomy" id="1215338"/>
    <lineage>
        <taxon>Eukaryota</taxon>
        <taxon>Fungi</taxon>
        <taxon>Dikarya</taxon>
        <taxon>Ascomycota</taxon>
        <taxon>Pezizomycotina</taxon>
        <taxon>Eurotiomycetes</taxon>
        <taxon>Eurotiomycetidae</taxon>
        <taxon>Onygenales</taxon>
        <taxon>Arthrodermataceae</taxon>
        <taxon>Trichophyton</taxon>
    </lineage>
</organism>
<feature type="transmembrane region" description="Helical" evidence="8">
    <location>
        <begin position="107"/>
        <end position="125"/>
    </location>
</feature>
<dbReference type="HOGENOM" id="CLU_007948_1_0_1"/>
<keyword evidence="4 8" id="KW-0812">Transmembrane</keyword>
<keyword evidence="6 8" id="KW-0472">Membrane</keyword>
<feature type="region of interest" description="Disordered" evidence="7">
    <location>
        <begin position="402"/>
        <end position="448"/>
    </location>
</feature>
<evidence type="ECO:0000256" key="6">
    <source>
        <dbReference type="ARBA" id="ARBA00023136"/>
    </source>
</evidence>
<dbReference type="AlphaFoldDB" id="A0A059JJY5"/>
<dbReference type="STRING" id="1215338.A0A059JJY5"/>
<feature type="transmembrane region" description="Helical" evidence="8">
    <location>
        <begin position="6"/>
        <end position="24"/>
    </location>
</feature>
<gene>
    <name evidence="10" type="ORF">H109_00124</name>
</gene>
<feature type="region of interest" description="Disordered" evidence="7">
    <location>
        <begin position="162"/>
        <end position="204"/>
    </location>
</feature>
<dbReference type="Pfam" id="PF01699">
    <property type="entry name" value="Na_Ca_ex"/>
    <property type="match status" value="2"/>
</dbReference>
<name>A0A059JJY5_TRIIM</name>
<evidence type="ECO:0000256" key="1">
    <source>
        <dbReference type="ARBA" id="ARBA00004141"/>
    </source>
</evidence>
<keyword evidence="3" id="KW-0050">Antiport</keyword>
<feature type="transmembrane region" description="Helical" evidence="8">
    <location>
        <begin position="131"/>
        <end position="152"/>
    </location>
</feature>
<dbReference type="GO" id="GO:0005262">
    <property type="term" value="F:calcium channel activity"/>
    <property type="evidence" value="ECO:0007669"/>
    <property type="project" value="TreeGrafter"/>
</dbReference>
<keyword evidence="3" id="KW-0813">Transport</keyword>
<dbReference type="GO" id="GO:0006874">
    <property type="term" value="P:intracellular calcium ion homeostasis"/>
    <property type="evidence" value="ECO:0007669"/>
    <property type="project" value="TreeGrafter"/>
</dbReference>
<dbReference type="GO" id="GO:0005886">
    <property type="term" value="C:plasma membrane"/>
    <property type="evidence" value="ECO:0007669"/>
    <property type="project" value="TreeGrafter"/>
</dbReference>
<dbReference type="GO" id="GO:0008273">
    <property type="term" value="F:calcium, potassium:sodium antiporter activity"/>
    <property type="evidence" value="ECO:0007669"/>
    <property type="project" value="TreeGrafter"/>
</dbReference>
<accession>A0A059JJY5</accession>
<comment type="similarity">
    <text evidence="2">Belongs to the Ca(2+):cation antiporter (CaCA) (TC 2.A.19) family. SLC24A subfamily.</text>
</comment>
<evidence type="ECO:0000313" key="11">
    <source>
        <dbReference type="Proteomes" id="UP000024533"/>
    </source>
</evidence>
<evidence type="ECO:0000313" key="10">
    <source>
        <dbReference type="EMBL" id="KDB28104.1"/>
    </source>
</evidence>
<dbReference type="OrthoDB" id="2127281at2759"/>
<evidence type="ECO:0000256" key="8">
    <source>
        <dbReference type="SAM" id="Phobius"/>
    </source>
</evidence>
<sequence>MDVDVLCFNAATLIAGVFVLDYGADKFIDHTVIVGQRLGVSQTVIALLTAGAEWEELAVVVAAVLQRRSPLALGNVMGSAISNILGAFSLGLLFYPQGLEFDRSAKIYSTLLLAVTTLFTVLAFFSLLNRLVGGILIAIFGLYLVSIIYAIYKGVASPPELSDSDSDGEASDGDDQRPLSETAPLIENENHEHEHALSPIDKGGRRSRGLAYHIFHLVLAFVSLSLSGYILSHSAVTIADSLHLSGTVFGMTVVSFATTLPEKLVAVLSGSRGQAGIMAATTAGSNIFLLTLCLGVVAAAGHQPQGVDSFVLFELLAVWVSSLAFCAVVFLGLVNRILKRDGGLLLTDLAAIHDELEPYTQQHNAIKGTVYDLIPKQTSVVSDLTGYSPAIVRIAESRQGARVHHRSAAEQQHNLSRRPRCSSQERGDDGHSGLSLMESHTRSQDGRGLLCRDGTGLRVCLLRQHIVITALGVTPSLVSCAGSTAYSSAPARITRRRIRYSLFPEARSPE</sequence>
<dbReference type="OMA" id="NENHEHE"/>
<feature type="compositionally biased region" description="Acidic residues" evidence="7">
    <location>
        <begin position="162"/>
        <end position="173"/>
    </location>
</feature>
<reference evidence="10 11" key="1">
    <citation type="submission" date="2014-02" db="EMBL/GenBank/DDBJ databases">
        <title>The Genome Sequence of Trichophyton interdigitale MR816.</title>
        <authorList>
            <consortium name="The Broad Institute Genomics Platform"/>
            <person name="Cuomo C.A."/>
            <person name="White T.C."/>
            <person name="Graser Y."/>
            <person name="Martinez-Rossi N."/>
            <person name="Heitman J."/>
            <person name="Young S.K."/>
            <person name="Zeng Q."/>
            <person name="Gargeya S."/>
            <person name="Abouelleil A."/>
            <person name="Alvarado L."/>
            <person name="Chapman S.B."/>
            <person name="Gainer-Dewar J."/>
            <person name="Goldberg J."/>
            <person name="Griggs A."/>
            <person name="Gujja S."/>
            <person name="Hansen M."/>
            <person name="Howarth C."/>
            <person name="Imamovic A."/>
            <person name="Larimer J."/>
            <person name="Martinez D."/>
            <person name="Murphy C."/>
            <person name="Pearson M.D."/>
            <person name="Persinoti G."/>
            <person name="Poon T."/>
            <person name="Priest M."/>
            <person name="Roberts A.D."/>
            <person name="Saif S."/>
            <person name="Shea T.D."/>
            <person name="Sykes S.N."/>
            <person name="Wortman J."/>
            <person name="Nusbaum C."/>
            <person name="Birren B."/>
        </authorList>
    </citation>
    <scope>NUCLEOTIDE SEQUENCE [LARGE SCALE GENOMIC DNA]</scope>
    <source>
        <strain evidence="10 11">MR816</strain>
    </source>
</reference>
<dbReference type="Gene3D" id="1.20.1420.30">
    <property type="entry name" value="NCX, central ion-binding region"/>
    <property type="match status" value="2"/>
</dbReference>
<evidence type="ECO:0000256" key="4">
    <source>
        <dbReference type="ARBA" id="ARBA00022692"/>
    </source>
</evidence>
<evidence type="ECO:0000256" key="7">
    <source>
        <dbReference type="SAM" id="MobiDB-lite"/>
    </source>
</evidence>
<feature type="transmembrane region" description="Helical" evidence="8">
    <location>
        <begin position="44"/>
        <end position="65"/>
    </location>
</feature>
<evidence type="ECO:0000256" key="3">
    <source>
        <dbReference type="ARBA" id="ARBA00022449"/>
    </source>
</evidence>
<evidence type="ECO:0000256" key="2">
    <source>
        <dbReference type="ARBA" id="ARBA00005364"/>
    </source>
</evidence>
<proteinExistence type="inferred from homology"/>
<dbReference type="PANTHER" id="PTHR10846">
    <property type="entry name" value="SODIUM/POTASSIUM/CALCIUM EXCHANGER"/>
    <property type="match status" value="1"/>
</dbReference>
<comment type="subcellular location">
    <subcellularLocation>
        <location evidence="1">Membrane</location>
        <topology evidence="1">Multi-pass membrane protein</topology>
    </subcellularLocation>
</comment>
<feature type="transmembrane region" description="Helical" evidence="8">
    <location>
        <begin position="71"/>
        <end position="95"/>
    </location>
</feature>
<evidence type="ECO:0000256" key="5">
    <source>
        <dbReference type="ARBA" id="ARBA00022989"/>
    </source>
</evidence>
<feature type="transmembrane region" description="Helical" evidence="8">
    <location>
        <begin position="310"/>
        <end position="334"/>
    </location>
</feature>
<feature type="transmembrane region" description="Helical" evidence="8">
    <location>
        <begin position="243"/>
        <end position="265"/>
    </location>
</feature>
<dbReference type="InterPro" id="IPR004837">
    <property type="entry name" value="NaCa_Exmemb"/>
</dbReference>
<comment type="caution">
    <text evidence="10">The sequence shown here is derived from an EMBL/GenBank/DDBJ whole genome shotgun (WGS) entry which is preliminary data.</text>
</comment>
<dbReference type="InterPro" id="IPR044880">
    <property type="entry name" value="NCX_ion-bd_dom_sf"/>
</dbReference>
<feature type="transmembrane region" description="Helical" evidence="8">
    <location>
        <begin position="210"/>
        <end position="231"/>
    </location>
</feature>
<feature type="transmembrane region" description="Helical" evidence="8">
    <location>
        <begin position="277"/>
        <end position="298"/>
    </location>
</feature>
<dbReference type="EMBL" id="AOKY01000017">
    <property type="protein sequence ID" value="KDB28104.1"/>
    <property type="molecule type" value="Genomic_DNA"/>
</dbReference>
<evidence type="ECO:0000259" key="9">
    <source>
        <dbReference type="Pfam" id="PF01699"/>
    </source>
</evidence>
<protein>
    <recommendedName>
        <fullName evidence="9">Sodium/calcium exchanger membrane region domain-containing protein</fullName>
    </recommendedName>
</protein>